<sequence>SILPALTITGYLNGTLIIQGSVTGDIFLRWLREVILPQCTPFPGPRSVIVMDNCRTHHGILKAYNEFKVLLLYLPPYSPDYNPIKPSFHLLKQWQRRHASISPIYGEDQYTEKFKAFLFASVREFGHGVDWRALFRRAGIRVDEN</sequence>
<dbReference type="EMBL" id="KV748279">
    <property type="protein sequence ID" value="OCK86922.1"/>
    <property type="molecule type" value="Genomic_DNA"/>
</dbReference>
<feature type="non-terminal residue" evidence="1">
    <location>
        <position position="1"/>
    </location>
</feature>
<accession>A0ACC8EKX5</accession>
<evidence type="ECO:0000313" key="1">
    <source>
        <dbReference type="EMBL" id="OCK86922.1"/>
    </source>
</evidence>
<keyword evidence="2" id="KW-1185">Reference proteome</keyword>
<gene>
    <name evidence="1" type="ORF">K441DRAFT_597085</name>
</gene>
<name>A0ACC8EKX5_9PEZI</name>
<organism evidence="1 2">
    <name type="scientific">Cenococcum geophilum 1.58</name>
    <dbReference type="NCBI Taxonomy" id="794803"/>
    <lineage>
        <taxon>Eukaryota</taxon>
        <taxon>Fungi</taxon>
        <taxon>Dikarya</taxon>
        <taxon>Ascomycota</taxon>
        <taxon>Pezizomycotina</taxon>
        <taxon>Dothideomycetes</taxon>
        <taxon>Pleosporomycetidae</taxon>
        <taxon>Gloniales</taxon>
        <taxon>Gloniaceae</taxon>
        <taxon>Cenococcum</taxon>
    </lineage>
</organism>
<proteinExistence type="predicted"/>
<reference evidence="1 2" key="1">
    <citation type="journal article" date="2016" name="Nat. Commun.">
        <title>Ectomycorrhizal ecology is imprinted in the genome of the dominant symbiotic fungus Cenococcum geophilum.</title>
        <authorList>
            <consortium name="DOE Joint Genome Institute"/>
            <person name="Peter M."/>
            <person name="Kohler A."/>
            <person name="Ohm R.A."/>
            <person name="Kuo A."/>
            <person name="Krutzmann J."/>
            <person name="Morin E."/>
            <person name="Arend M."/>
            <person name="Barry K.W."/>
            <person name="Binder M."/>
            <person name="Choi C."/>
            <person name="Clum A."/>
            <person name="Copeland A."/>
            <person name="Grisel N."/>
            <person name="Haridas S."/>
            <person name="Kipfer T."/>
            <person name="LaButti K."/>
            <person name="Lindquist E."/>
            <person name="Lipzen A."/>
            <person name="Maire R."/>
            <person name="Meier B."/>
            <person name="Mihaltcheva S."/>
            <person name="Molinier V."/>
            <person name="Murat C."/>
            <person name="Poggeler S."/>
            <person name="Quandt C.A."/>
            <person name="Sperisen C."/>
            <person name="Tritt A."/>
            <person name="Tisserant E."/>
            <person name="Crous P.W."/>
            <person name="Henrissat B."/>
            <person name="Nehls U."/>
            <person name="Egli S."/>
            <person name="Spatafora J.W."/>
            <person name="Grigoriev I.V."/>
            <person name="Martin F.M."/>
        </authorList>
    </citation>
    <scope>NUCLEOTIDE SEQUENCE [LARGE SCALE GENOMIC DNA]</scope>
    <source>
        <strain evidence="1 2">1.58</strain>
    </source>
</reference>
<dbReference type="Proteomes" id="UP000250078">
    <property type="component" value="Unassembled WGS sequence"/>
</dbReference>
<protein>
    <submittedName>
        <fullName evidence="1">Uncharacterized protein</fullName>
    </submittedName>
</protein>
<evidence type="ECO:0000313" key="2">
    <source>
        <dbReference type="Proteomes" id="UP000250078"/>
    </source>
</evidence>